<evidence type="ECO:0000313" key="2">
    <source>
        <dbReference type="Proteomes" id="UP000011859"/>
    </source>
</evidence>
<dbReference type="Proteomes" id="UP000011859">
    <property type="component" value="Chromosome"/>
</dbReference>
<proteinExistence type="predicted"/>
<dbReference type="OrthoDB" id="8452823at2"/>
<dbReference type="RefSeq" id="WP_015447943.1">
    <property type="nucleotide sequence ID" value="NC_020541.1"/>
</dbReference>
<evidence type="ECO:0008006" key="3">
    <source>
        <dbReference type="Google" id="ProtNLM"/>
    </source>
</evidence>
<organism evidence="1 2">
    <name type="scientific">Rhodanobacter denitrificans</name>
    <dbReference type="NCBI Taxonomy" id="666685"/>
    <lineage>
        <taxon>Bacteria</taxon>
        <taxon>Pseudomonadati</taxon>
        <taxon>Pseudomonadota</taxon>
        <taxon>Gammaproteobacteria</taxon>
        <taxon>Lysobacterales</taxon>
        <taxon>Rhodanobacteraceae</taxon>
        <taxon>Rhodanobacter</taxon>
    </lineage>
</organism>
<dbReference type="KEGG" id="rhd:R2APBS1_2160"/>
<dbReference type="EMBL" id="CP003470">
    <property type="protein sequence ID" value="AGG89274.1"/>
    <property type="molecule type" value="Genomic_DNA"/>
</dbReference>
<protein>
    <recommendedName>
        <fullName evidence="3">DUF1902 domain-containing protein</fullName>
    </recommendedName>
</protein>
<reference evidence="1 2" key="1">
    <citation type="submission" date="2012-04" db="EMBL/GenBank/DDBJ databases">
        <title>Complete genome of Rhodanobacter sp. 2APBS1.</title>
        <authorList>
            <consortium name="US DOE Joint Genome Institute"/>
            <person name="Huntemann M."/>
            <person name="Wei C.-L."/>
            <person name="Han J."/>
            <person name="Detter J.C."/>
            <person name="Han C."/>
            <person name="Tapia R."/>
            <person name="Munk A.C.C."/>
            <person name="Chen A."/>
            <person name="Krypides N."/>
            <person name="Mavromatis K."/>
            <person name="Markowitz V."/>
            <person name="Szeto E."/>
            <person name="Ivanova N."/>
            <person name="Mikhailova N."/>
            <person name="Ovchinnikova G."/>
            <person name="Pagani I."/>
            <person name="Pati A."/>
            <person name="Goodwin L."/>
            <person name="Peters L."/>
            <person name="Pitluck S."/>
            <person name="Woyke T."/>
            <person name="Prakash O."/>
            <person name="Elkins J."/>
            <person name="Brown S."/>
            <person name="Palumbo A."/>
            <person name="Hemme C."/>
            <person name="Zhou J."/>
            <person name="Watson D."/>
            <person name="Jardine P."/>
            <person name="Kostka J."/>
            <person name="Green S."/>
        </authorList>
    </citation>
    <scope>NUCLEOTIDE SEQUENCE [LARGE SCALE GENOMIC DNA]</scope>
    <source>
        <strain evidence="1 2">2APBS1</strain>
    </source>
</reference>
<dbReference type="STRING" id="666685.R2APBS1_2160"/>
<gene>
    <name evidence="1" type="ORF">R2APBS1_2160</name>
</gene>
<name>M4NEQ1_9GAMM</name>
<evidence type="ECO:0000313" key="1">
    <source>
        <dbReference type="EMBL" id="AGG89274.1"/>
    </source>
</evidence>
<dbReference type="eggNOG" id="ENOG5033HV2">
    <property type="taxonomic scope" value="Bacteria"/>
</dbReference>
<accession>M4NEQ1</accession>
<keyword evidence="2" id="KW-1185">Reference proteome</keyword>
<dbReference type="AlphaFoldDB" id="M4NEQ1"/>
<dbReference type="HOGENOM" id="CLU_2083016_0_0_6"/>
<sequence length="117" mass="13680">MSSNKRKVRCYAEKIGKQWQAFCIDLNLAVQADTLPDVRAKLEAMINSYLKLAMEQTDPQYQRDMLFRPAPLAIQLRYWYVRAAVAFDNIGRPRHHGGRHDHRGKFELMSFRQPALC</sequence>